<reference evidence="2 3" key="1">
    <citation type="submission" date="2018-11" db="EMBL/GenBank/DDBJ databases">
        <title>Sequencing the genomes of 1000 actinobacteria strains.</title>
        <authorList>
            <person name="Klenk H.-P."/>
        </authorList>
    </citation>
    <scope>NUCLEOTIDE SEQUENCE [LARGE SCALE GENOMIC DNA]</scope>
    <source>
        <strain evidence="2 3">DSM 12652</strain>
    </source>
</reference>
<proteinExistence type="predicted"/>
<protein>
    <recommendedName>
        <fullName evidence="4">Minor structural protein GP20</fullName>
    </recommendedName>
</protein>
<feature type="compositionally biased region" description="Basic and acidic residues" evidence="1">
    <location>
        <begin position="171"/>
        <end position="182"/>
    </location>
</feature>
<name>A0A3N2CW35_9ACTN</name>
<accession>A0A3N2CW35</accession>
<evidence type="ECO:0000313" key="3">
    <source>
        <dbReference type="Proteomes" id="UP000281738"/>
    </source>
</evidence>
<evidence type="ECO:0000313" key="2">
    <source>
        <dbReference type="EMBL" id="ROR91762.1"/>
    </source>
</evidence>
<feature type="region of interest" description="Disordered" evidence="1">
    <location>
        <begin position="171"/>
        <end position="218"/>
    </location>
</feature>
<evidence type="ECO:0008006" key="4">
    <source>
        <dbReference type="Google" id="ProtNLM"/>
    </source>
</evidence>
<gene>
    <name evidence="2" type="ORF">EDD33_2637</name>
</gene>
<sequence length="218" mass="22995">MKKTLTPTLSAFARGEAIQPIGFLPNGRPVYPIAGGAEDPPVDPPADKTFTQAEVDAIVLKRAERVAADKFPDYADLKAKAARVDELDAANATELEKAVAKARAEGAAEVQSSANTRLVNAEARALAAEQKFRNPGLAVKAIDLRDVKVSDDGTPDAAAIKTLLADLAKDEPYLIDEGKNTPRPDPTQGGGQGRPSKAADGLAEAERRFGKQRAGTQQ</sequence>
<evidence type="ECO:0000256" key="1">
    <source>
        <dbReference type="SAM" id="MobiDB-lite"/>
    </source>
</evidence>
<organism evidence="2 3">
    <name type="scientific">Nocardioides aurantiacus</name>
    <dbReference type="NCBI Taxonomy" id="86796"/>
    <lineage>
        <taxon>Bacteria</taxon>
        <taxon>Bacillati</taxon>
        <taxon>Actinomycetota</taxon>
        <taxon>Actinomycetes</taxon>
        <taxon>Propionibacteriales</taxon>
        <taxon>Nocardioidaceae</taxon>
        <taxon>Nocardioides</taxon>
    </lineage>
</organism>
<dbReference type="EMBL" id="RKHO01000001">
    <property type="protein sequence ID" value="ROR91762.1"/>
    <property type="molecule type" value="Genomic_DNA"/>
</dbReference>
<comment type="caution">
    <text evidence="2">The sequence shown here is derived from an EMBL/GenBank/DDBJ whole genome shotgun (WGS) entry which is preliminary data.</text>
</comment>
<keyword evidence="3" id="KW-1185">Reference proteome</keyword>
<dbReference type="OrthoDB" id="5125705at2"/>
<dbReference type="AlphaFoldDB" id="A0A3N2CW35"/>
<dbReference type="Proteomes" id="UP000281738">
    <property type="component" value="Unassembled WGS sequence"/>
</dbReference>
<dbReference type="RefSeq" id="WP_123391372.1">
    <property type="nucleotide sequence ID" value="NZ_RKHO01000001.1"/>
</dbReference>